<dbReference type="GO" id="GO:0003697">
    <property type="term" value="F:single-stranded DNA binding"/>
    <property type="evidence" value="ECO:0007669"/>
    <property type="project" value="InterPro"/>
</dbReference>
<gene>
    <name evidence="4" type="ORF">F5544_11140</name>
</gene>
<evidence type="ECO:0000313" key="5">
    <source>
        <dbReference type="Proteomes" id="UP000503540"/>
    </source>
</evidence>
<dbReference type="Proteomes" id="UP000503540">
    <property type="component" value="Chromosome"/>
</dbReference>
<dbReference type="InterPro" id="IPR000424">
    <property type="entry name" value="Primosome_PriB/ssb"/>
</dbReference>
<reference evidence="4 5" key="1">
    <citation type="journal article" date="2019" name="ACS Chem. Biol.">
        <title>Identification and Mobilization of a Cryptic Antibiotic Biosynthesis Gene Locus from a Human-Pathogenic Nocardia Isolate.</title>
        <authorList>
            <person name="Herisse M."/>
            <person name="Ishida K."/>
            <person name="Porter J.L."/>
            <person name="Howden B."/>
            <person name="Hertweck C."/>
            <person name="Stinear T.P."/>
            <person name="Pidot S.J."/>
        </authorList>
    </citation>
    <scope>NUCLEOTIDE SEQUENCE [LARGE SCALE GENOMIC DNA]</scope>
    <source>
        <strain evidence="4 5">AUSMDU00012717</strain>
    </source>
</reference>
<organism evidence="4 5">
    <name type="scientific">Nocardia arthritidis</name>
    <dbReference type="NCBI Taxonomy" id="228602"/>
    <lineage>
        <taxon>Bacteria</taxon>
        <taxon>Bacillati</taxon>
        <taxon>Actinomycetota</taxon>
        <taxon>Actinomycetes</taxon>
        <taxon>Mycobacteriales</taxon>
        <taxon>Nocardiaceae</taxon>
        <taxon>Nocardia</taxon>
    </lineage>
</organism>
<dbReference type="PROSITE" id="PS50935">
    <property type="entry name" value="SSB"/>
    <property type="match status" value="1"/>
</dbReference>
<feature type="region of interest" description="Disordered" evidence="3">
    <location>
        <begin position="168"/>
        <end position="205"/>
    </location>
</feature>
<evidence type="ECO:0000256" key="2">
    <source>
        <dbReference type="PROSITE-ProRule" id="PRU00252"/>
    </source>
</evidence>
<dbReference type="AlphaFoldDB" id="A0A6G9YA86"/>
<evidence type="ECO:0000256" key="3">
    <source>
        <dbReference type="SAM" id="MobiDB-lite"/>
    </source>
</evidence>
<keyword evidence="5" id="KW-1185">Reference proteome</keyword>
<proteinExistence type="predicted"/>
<protein>
    <submittedName>
        <fullName evidence="4">Single-stranded DNA-binding protein</fullName>
    </submittedName>
</protein>
<sequence length="205" mass="21884">MSTNTKVIPISESAGPTGRRVPQAGAVPAEGVRARTEMGRGITVYETFVTVVGNVVTTPVRRDIGNGEHVVTMRIASNPRRLDYGTGEWLENGAMFVTVTCWRRLGAGVEPSLRRGDPVIAYGQLRSYEYTTRDGGSRRDLELRAYAVGPDLSRCTAQVTRRNFHDGAGADYRAGGSGVAQGESASTASPNTEPESVDTPAPVEA</sequence>
<dbReference type="KEGG" id="nah:F5544_11140"/>
<dbReference type="CDD" id="cd04496">
    <property type="entry name" value="SSB_OBF"/>
    <property type="match status" value="1"/>
</dbReference>
<feature type="compositionally biased region" description="Polar residues" evidence="3">
    <location>
        <begin position="183"/>
        <end position="194"/>
    </location>
</feature>
<keyword evidence="1 2" id="KW-0238">DNA-binding</keyword>
<dbReference type="Pfam" id="PF00436">
    <property type="entry name" value="SSB"/>
    <property type="match status" value="1"/>
</dbReference>
<dbReference type="SUPFAM" id="SSF50249">
    <property type="entry name" value="Nucleic acid-binding proteins"/>
    <property type="match status" value="1"/>
</dbReference>
<evidence type="ECO:0000313" key="4">
    <source>
        <dbReference type="EMBL" id="QIS10122.1"/>
    </source>
</evidence>
<dbReference type="InterPro" id="IPR012340">
    <property type="entry name" value="NA-bd_OB-fold"/>
</dbReference>
<accession>A0A6G9YA86</accession>
<feature type="region of interest" description="Disordered" evidence="3">
    <location>
        <begin position="1"/>
        <end position="24"/>
    </location>
</feature>
<name>A0A6G9YA86_9NOCA</name>
<evidence type="ECO:0000256" key="1">
    <source>
        <dbReference type="ARBA" id="ARBA00023125"/>
    </source>
</evidence>
<dbReference type="Gene3D" id="2.40.50.140">
    <property type="entry name" value="Nucleic acid-binding proteins"/>
    <property type="match status" value="1"/>
</dbReference>
<dbReference type="EMBL" id="CP046172">
    <property type="protein sequence ID" value="QIS10122.1"/>
    <property type="molecule type" value="Genomic_DNA"/>
</dbReference>